<evidence type="ECO:0000313" key="2">
    <source>
        <dbReference type="Proteomes" id="UP000324222"/>
    </source>
</evidence>
<accession>A0A5B7KD70</accession>
<dbReference type="EMBL" id="VSRR010153218">
    <property type="protein sequence ID" value="MPD06831.1"/>
    <property type="molecule type" value="Genomic_DNA"/>
</dbReference>
<protein>
    <submittedName>
        <fullName evidence="1">Uncharacterized protein</fullName>
    </submittedName>
</protein>
<comment type="caution">
    <text evidence="1">The sequence shown here is derived from an EMBL/GenBank/DDBJ whole genome shotgun (WGS) entry which is preliminary data.</text>
</comment>
<dbReference type="Proteomes" id="UP000324222">
    <property type="component" value="Unassembled WGS sequence"/>
</dbReference>
<organism evidence="1 2">
    <name type="scientific">Portunus trituberculatus</name>
    <name type="common">Swimming crab</name>
    <name type="synonym">Neptunus trituberculatus</name>
    <dbReference type="NCBI Taxonomy" id="210409"/>
    <lineage>
        <taxon>Eukaryota</taxon>
        <taxon>Metazoa</taxon>
        <taxon>Ecdysozoa</taxon>
        <taxon>Arthropoda</taxon>
        <taxon>Crustacea</taxon>
        <taxon>Multicrustacea</taxon>
        <taxon>Malacostraca</taxon>
        <taxon>Eumalacostraca</taxon>
        <taxon>Eucarida</taxon>
        <taxon>Decapoda</taxon>
        <taxon>Pleocyemata</taxon>
        <taxon>Brachyura</taxon>
        <taxon>Eubrachyura</taxon>
        <taxon>Portunoidea</taxon>
        <taxon>Portunidae</taxon>
        <taxon>Portuninae</taxon>
        <taxon>Portunus</taxon>
    </lineage>
</organism>
<gene>
    <name evidence="1" type="ORF">E2C01_102662</name>
</gene>
<keyword evidence="2" id="KW-1185">Reference proteome</keyword>
<evidence type="ECO:0000313" key="1">
    <source>
        <dbReference type="EMBL" id="MPD06831.1"/>
    </source>
</evidence>
<proteinExistence type="predicted"/>
<sequence length="86" mass="9354">MVGFKPTLGHLPNPTHHLIHNATAFHTVASDSSMPCQKIFKKFLQTLPDDPLVPGYKLAAFNSVPDQMTLLKIDLLTGSSSGLLQL</sequence>
<dbReference type="AlphaFoldDB" id="A0A5B7KD70"/>
<reference evidence="1 2" key="1">
    <citation type="submission" date="2019-05" db="EMBL/GenBank/DDBJ databases">
        <title>Another draft genome of Portunus trituberculatus and its Hox gene families provides insights of decapod evolution.</title>
        <authorList>
            <person name="Jeong J.-H."/>
            <person name="Song I."/>
            <person name="Kim S."/>
            <person name="Choi T."/>
            <person name="Kim D."/>
            <person name="Ryu S."/>
            <person name="Kim W."/>
        </authorList>
    </citation>
    <scope>NUCLEOTIDE SEQUENCE [LARGE SCALE GENOMIC DNA]</scope>
    <source>
        <tissue evidence="1">Muscle</tissue>
    </source>
</reference>
<name>A0A5B7KD70_PORTR</name>